<dbReference type="CDD" id="cd03414">
    <property type="entry name" value="CbiX_SirB_C"/>
    <property type="match status" value="1"/>
</dbReference>
<keyword evidence="4" id="KW-1185">Reference proteome</keyword>
<evidence type="ECO:0000313" key="3">
    <source>
        <dbReference type="EMBL" id="ALA58014.1"/>
    </source>
</evidence>
<dbReference type="AlphaFoldDB" id="A0A0K2GAX3"/>
<dbReference type="InterPro" id="IPR050963">
    <property type="entry name" value="Sirohydro_Cobaltochel/CbiX"/>
</dbReference>
<name>A0A0K2GAX3_NITMO</name>
<keyword evidence="2 3" id="KW-0456">Lyase</keyword>
<keyword evidence="1" id="KW-0479">Metal-binding</keyword>
<dbReference type="RefSeq" id="WP_053379238.1">
    <property type="nucleotide sequence ID" value="NZ_CP011801.1"/>
</dbReference>
<dbReference type="EC" id="4.99.1.3" evidence="3"/>
<dbReference type="CDD" id="cd03416">
    <property type="entry name" value="CbiX_SirB_N"/>
    <property type="match status" value="1"/>
</dbReference>
<dbReference type="PANTHER" id="PTHR33542">
    <property type="entry name" value="SIROHYDROCHLORIN FERROCHELATASE, CHLOROPLASTIC"/>
    <property type="match status" value="1"/>
</dbReference>
<dbReference type="PATRIC" id="fig|42253.5.peg.1562"/>
<organism evidence="3 4">
    <name type="scientific">Nitrospira moscoviensis</name>
    <dbReference type="NCBI Taxonomy" id="42253"/>
    <lineage>
        <taxon>Bacteria</taxon>
        <taxon>Pseudomonadati</taxon>
        <taxon>Nitrospirota</taxon>
        <taxon>Nitrospiria</taxon>
        <taxon>Nitrospirales</taxon>
        <taxon>Nitrospiraceae</taxon>
        <taxon>Nitrospira</taxon>
    </lineage>
</organism>
<dbReference type="GO" id="GO:0016852">
    <property type="term" value="F:sirohydrochlorin cobaltochelatase activity"/>
    <property type="evidence" value="ECO:0007669"/>
    <property type="project" value="UniProtKB-EC"/>
</dbReference>
<dbReference type="Gene3D" id="3.40.30.10">
    <property type="entry name" value="Glutaredoxin"/>
    <property type="match status" value="1"/>
</dbReference>
<evidence type="ECO:0000256" key="2">
    <source>
        <dbReference type="ARBA" id="ARBA00023239"/>
    </source>
</evidence>
<dbReference type="SUPFAM" id="SSF53800">
    <property type="entry name" value="Chelatase"/>
    <property type="match status" value="1"/>
</dbReference>
<proteinExistence type="predicted"/>
<dbReference type="GO" id="GO:0046872">
    <property type="term" value="F:metal ion binding"/>
    <property type="evidence" value="ECO:0007669"/>
    <property type="project" value="UniProtKB-KW"/>
</dbReference>
<dbReference type="Proteomes" id="UP000069205">
    <property type="component" value="Chromosome"/>
</dbReference>
<dbReference type="Gene3D" id="3.40.50.1400">
    <property type="match status" value="2"/>
</dbReference>
<dbReference type="STRING" id="42253.NITMOv2_1590"/>
<dbReference type="Pfam" id="PF01903">
    <property type="entry name" value="CbiX"/>
    <property type="match status" value="2"/>
</dbReference>
<sequence>MTTGLLIVGHGSRDPKANVEFESLIAAYRTTRPDIDVAHGYVELARPSLSTALRDLAQRADSVVVLPLFLFAAGHVKNDIPLALSQARQDFPTVRFTVANALGVHPNLVELAFERARAALAGAREATKTAVVVVGRGSTDPDANGDFCKVVRLLAEGREIGWVMPCFIGVTRPLFEETVELVARARPERIVVMPYFLFGGRLISKIREQVEAFQARYPWIKTELAPHLGSDNRLLKLMDERLSEAMGGVRPLPCDTCQYRVPVSAVTGKVGGLSALLWSLRHGFTHAQAMPHVHAHRPLTKHVLVCGNADCADAGSVTLIATLRRLLKETGRELDIRVTRTSCMGRCGEGPTVAVYPDGIWYRGVKETDAKELVEEHLLGDRLVSRLIDNIMQ</sequence>
<evidence type="ECO:0000313" key="4">
    <source>
        <dbReference type="Proteomes" id="UP000069205"/>
    </source>
</evidence>
<dbReference type="PANTHER" id="PTHR33542:SF3">
    <property type="entry name" value="SIROHYDROCHLORIN FERROCHELATASE, CHLOROPLASTIC"/>
    <property type="match status" value="1"/>
</dbReference>
<dbReference type="CDD" id="cd02980">
    <property type="entry name" value="TRX_Fd_family"/>
    <property type="match status" value="1"/>
</dbReference>
<dbReference type="SUPFAM" id="SSF52833">
    <property type="entry name" value="Thioredoxin-like"/>
    <property type="match status" value="1"/>
</dbReference>
<dbReference type="OrthoDB" id="9800597at2"/>
<dbReference type="EMBL" id="CP011801">
    <property type="protein sequence ID" value="ALA58014.1"/>
    <property type="molecule type" value="Genomic_DNA"/>
</dbReference>
<protein>
    <submittedName>
        <fullName evidence="3">Sirohydrochlorin cobaltochelatase</fullName>
        <ecNumber evidence="3">4.99.1.3</ecNumber>
    </submittedName>
</protein>
<gene>
    <name evidence="3" type="primary">cbiX</name>
    <name evidence="3" type="ORF">NITMOv2_1590</name>
</gene>
<accession>A0A0K2GAX3</accession>
<dbReference type="InterPro" id="IPR002762">
    <property type="entry name" value="CbiX-like"/>
</dbReference>
<evidence type="ECO:0000256" key="1">
    <source>
        <dbReference type="ARBA" id="ARBA00022723"/>
    </source>
</evidence>
<dbReference type="InterPro" id="IPR036249">
    <property type="entry name" value="Thioredoxin-like_sf"/>
</dbReference>
<reference evidence="3 4" key="1">
    <citation type="journal article" date="2015" name="Proc. Natl. Acad. Sci. U.S.A.">
        <title>Expanded metabolic versatility of ubiquitous nitrite-oxidizing bacteria from the genus Nitrospira.</title>
        <authorList>
            <person name="Koch H."/>
            <person name="Lucker S."/>
            <person name="Albertsen M."/>
            <person name="Kitzinger K."/>
            <person name="Herbold C."/>
            <person name="Spieck E."/>
            <person name="Nielsen P.H."/>
            <person name="Wagner M."/>
            <person name="Daims H."/>
        </authorList>
    </citation>
    <scope>NUCLEOTIDE SEQUENCE [LARGE SCALE GENOMIC DNA]</scope>
    <source>
        <strain evidence="3 4">NSP M-1</strain>
    </source>
</reference>
<dbReference type="Pfam" id="PF01257">
    <property type="entry name" value="2Fe-2S_thioredx"/>
    <property type="match status" value="1"/>
</dbReference>
<dbReference type="KEGG" id="nmv:NITMOv2_1590"/>